<keyword evidence="2" id="KW-1185">Reference proteome</keyword>
<sequence length="153" mass="17586">MSSARKAFVPRTILLLSEDPTVAEQIEQALATYCLSHHIEWHTDIAAFQQSLIGARLQAGSAAHVDLFMVAHTDNEERTRETLFDLKRLKRWKLVPTVVLLKQCNPAFVRTLYHFGANTVIRYPLHFDALQQLINTMDAYWFDTVTLPYPDDD</sequence>
<comment type="caution">
    <text evidence="1">The sequence shown here is derived from an EMBL/GenBank/DDBJ whole genome shotgun (WGS) entry which is preliminary data.</text>
</comment>
<protein>
    <recommendedName>
        <fullName evidence="3">Response regulatory domain-containing protein</fullName>
    </recommendedName>
</protein>
<dbReference type="Proteomes" id="UP000626148">
    <property type="component" value="Unassembled WGS sequence"/>
</dbReference>
<reference evidence="1" key="1">
    <citation type="journal article" date="2014" name="Int. J. Syst. Evol. Microbiol.">
        <title>Complete genome sequence of Corynebacterium casei LMG S-19264T (=DSM 44701T), isolated from a smear-ripened cheese.</title>
        <authorList>
            <consortium name="US DOE Joint Genome Institute (JGI-PGF)"/>
            <person name="Walter F."/>
            <person name="Albersmeier A."/>
            <person name="Kalinowski J."/>
            <person name="Ruckert C."/>
        </authorList>
    </citation>
    <scope>NUCLEOTIDE SEQUENCE</scope>
    <source>
        <strain evidence="1">KCTC 22169</strain>
    </source>
</reference>
<name>A0A918KS92_9GAMM</name>
<evidence type="ECO:0000313" key="1">
    <source>
        <dbReference type="EMBL" id="GGX72322.1"/>
    </source>
</evidence>
<dbReference type="RefSeq" id="WP_189612992.1">
    <property type="nucleotide sequence ID" value="NZ_BMXR01000015.1"/>
</dbReference>
<evidence type="ECO:0000313" key="2">
    <source>
        <dbReference type="Proteomes" id="UP000626148"/>
    </source>
</evidence>
<organism evidence="1 2">
    <name type="scientific">Saccharospirillum salsuginis</name>
    <dbReference type="NCBI Taxonomy" id="418750"/>
    <lineage>
        <taxon>Bacteria</taxon>
        <taxon>Pseudomonadati</taxon>
        <taxon>Pseudomonadota</taxon>
        <taxon>Gammaproteobacteria</taxon>
        <taxon>Oceanospirillales</taxon>
        <taxon>Saccharospirillaceae</taxon>
        <taxon>Saccharospirillum</taxon>
    </lineage>
</organism>
<dbReference type="SUPFAM" id="SSF52172">
    <property type="entry name" value="CheY-like"/>
    <property type="match status" value="1"/>
</dbReference>
<gene>
    <name evidence="1" type="ORF">GCM10007392_44700</name>
</gene>
<dbReference type="InterPro" id="IPR011006">
    <property type="entry name" value="CheY-like_superfamily"/>
</dbReference>
<accession>A0A918KS92</accession>
<dbReference type="EMBL" id="BMXR01000015">
    <property type="protein sequence ID" value="GGX72322.1"/>
    <property type="molecule type" value="Genomic_DNA"/>
</dbReference>
<dbReference type="AlphaFoldDB" id="A0A918KS92"/>
<evidence type="ECO:0008006" key="3">
    <source>
        <dbReference type="Google" id="ProtNLM"/>
    </source>
</evidence>
<reference evidence="1" key="2">
    <citation type="submission" date="2020-09" db="EMBL/GenBank/DDBJ databases">
        <authorList>
            <person name="Sun Q."/>
            <person name="Kim S."/>
        </authorList>
    </citation>
    <scope>NUCLEOTIDE SEQUENCE</scope>
    <source>
        <strain evidence="1">KCTC 22169</strain>
    </source>
</reference>
<proteinExistence type="predicted"/>